<dbReference type="GO" id="GO:0005524">
    <property type="term" value="F:ATP binding"/>
    <property type="evidence" value="ECO:0007669"/>
    <property type="project" value="UniProtKB-KW"/>
</dbReference>
<accession>A0ABS4WL21</accession>
<evidence type="ECO:0000256" key="2">
    <source>
        <dbReference type="ARBA" id="ARBA00022741"/>
    </source>
</evidence>
<dbReference type="Gene3D" id="3.40.50.300">
    <property type="entry name" value="P-loop containing nucleotide triphosphate hydrolases"/>
    <property type="match status" value="1"/>
</dbReference>
<reference evidence="5 6" key="1">
    <citation type="submission" date="2021-03" db="EMBL/GenBank/DDBJ databases">
        <title>Sequencing the genomes of 1000 actinobacteria strains.</title>
        <authorList>
            <person name="Klenk H.-P."/>
        </authorList>
    </citation>
    <scope>NUCLEOTIDE SEQUENCE [LARGE SCALE GENOMIC DNA]</scope>
    <source>
        <strain evidence="5 6">DSM 13468</strain>
    </source>
</reference>
<dbReference type="PANTHER" id="PTHR24220:SF648">
    <property type="entry name" value="ABC TRANSPORTER ATP-BINDING PROTEIN YTRE"/>
    <property type="match status" value="1"/>
</dbReference>
<dbReference type="Pfam" id="PF00005">
    <property type="entry name" value="ABC_tran"/>
    <property type="match status" value="1"/>
</dbReference>
<dbReference type="SMART" id="SM00382">
    <property type="entry name" value="AAA"/>
    <property type="match status" value="1"/>
</dbReference>
<dbReference type="InterPro" id="IPR027417">
    <property type="entry name" value="P-loop_NTPase"/>
</dbReference>
<keyword evidence="2" id="KW-0547">Nucleotide-binding</keyword>
<dbReference type="InterPro" id="IPR003593">
    <property type="entry name" value="AAA+_ATPase"/>
</dbReference>
<evidence type="ECO:0000259" key="4">
    <source>
        <dbReference type="PROSITE" id="PS50893"/>
    </source>
</evidence>
<gene>
    <name evidence="5" type="ORF">JOF42_000386</name>
</gene>
<evidence type="ECO:0000256" key="1">
    <source>
        <dbReference type="ARBA" id="ARBA00022448"/>
    </source>
</evidence>
<comment type="caution">
    <text evidence="5">The sequence shown here is derived from an EMBL/GenBank/DDBJ whole genome shotgun (WGS) entry which is preliminary data.</text>
</comment>
<dbReference type="InterPro" id="IPR017871">
    <property type="entry name" value="ABC_transporter-like_CS"/>
</dbReference>
<dbReference type="Proteomes" id="UP000703720">
    <property type="component" value="Unassembled WGS sequence"/>
</dbReference>
<name>A0ABS4WL21_9MICO</name>
<proteinExistence type="predicted"/>
<dbReference type="PANTHER" id="PTHR24220">
    <property type="entry name" value="IMPORT ATP-BINDING PROTEIN"/>
    <property type="match status" value="1"/>
</dbReference>
<protein>
    <submittedName>
        <fullName evidence="5">ABC transport system ATP-binding protein</fullName>
    </submittedName>
</protein>
<evidence type="ECO:0000256" key="3">
    <source>
        <dbReference type="ARBA" id="ARBA00022840"/>
    </source>
</evidence>
<dbReference type="InterPro" id="IPR015854">
    <property type="entry name" value="ABC_transpr_LolD-like"/>
</dbReference>
<sequence length="224" mass="24014">MTAVVELREVSRVYAGPPEVHALATSSVTIDEGDFVTIVGPSGSGKSTLLNILGLLDKPTAGTYTLRGQDVTLLSENDRARVRGTDIGFVFQSFHLLEQRTCLENVMLSDLYNGTSERESRSRASEALEAVGLGSFERRLPTELSGGQQQRVAIARALAANPAVLLCDEPTGNLDSVTANAILALFDELNDAGRTVVLITHDAEVARYGNRTLHMLDGTLGEKS</sequence>
<dbReference type="EMBL" id="JAGIOA010000001">
    <property type="protein sequence ID" value="MBP2376891.1"/>
    <property type="molecule type" value="Genomic_DNA"/>
</dbReference>
<keyword evidence="1" id="KW-0813">Transport</keyword>
<dbReference type="PROSITE" id="PS00211">
    <property type="entry name" value="ABC_TRANSPORTER_1"/>
    <property type="match status" value="1"/>
</dbReference>
<feature type="domain" description="ABC transporter" evidence="4">
    <location>
        <begin position="5"/>
        <end position="224"/>
    </location>
</feature>
<evidence type="ECO:0000313" key="5">
    <source>
        <dbReference type="EMBL" id="MBP2376891.1"/>
    </source>
</evidence>
<organism evidence="5 6">
    <name type="scientific">Microbacterium phyllosphaerae</name>
    <dbReference type="NCBI Taxonomy" id="124798"/>
    <lineage>
        <taxon>Bacteria</taxon>
        <taxon>Bacillati</taxon>
        <taxon>Actinomycetota</taxon>
        <taxon>Actinomycetes</taxon>
        <taxon>Micrococcales</taxon>
        <taxon>Microbacteriaceae</taxon>
        <taxon>Microbacterium</taxon>
    </lineage>
</organism>
<dbReference type="RefSeq" id="WP_210096308.1">
    <property type="nucleotide sequence ID" value="NZ_BAAAIO010000001.1"/>
</dbReference>
<dbReference type="InterPro" id="IPR003439">
    <property type="entry name" value="ABC_transporter-like_ATP-bd"/>
</dbReference>
<dbReference type="PROSITE" id="PS50893">
    <property type="entry name" value="ABC_TRANSPORTER_2"/>
    <property type="match status" value="1"/>
</dbReference>
<dbReference type="SUPFAM" id="SSF52540">
    <property type="entry name" value="P-loop containing nucleoside triphosphate hydrolases"/>
    <property type="match status" value="1"/>
</dbReference>
<dbReference type="InterPro" id="IPR017911">
    <property type="entry name" value="MacB-like_ATP-bd"/>
</dbReference>
<evidence type="ECO:0000313" key="6">
    <source>
        <dbReference type="Proteomes" id="UP000703720"/>
    </source>
</evidence>
<keyword evidence="3 5" id="KW-0067">ATP-binding</keyword>
<keyword evidence="6" id="KW-1185">Reference proteome</keyword>
<dbReference type="CDD" id="cd03255">
    <property type="entry name" value="ABC_MJ0796_LolCDE_FtsE"/>
    <property type="match status" value="1"/>
</dbReference>